<sequence>MGERRNDGGTPGRRGVHPDHTSRGHRTAGQDGPGPGPGSASAPSSGSSGRHPVRDAVGPYPVGLEALLVEALAQGAADAGSEQRAVAAFREARDAGAHRTRTRRRDDWRPGERRLGRFSVKAALSILVAGLGLGGVAVAGIGATGTATDGSREGGARSSAPAVTSLPSEYLSEEPSAGRSPAGGPDAGSGPTAAERPFRAKDTEAHCRAYEKVEGRGKALESAAWKRLVEAAGGAANVEAHCAGQVRSVTGGAEPGGTGAPGNRPGDAGNSGNGSGGPDNGASGRRGASARPGGEEKP</sequence>
<keyword evidence="2" id="KW-0472">Membrane</keyword>
<evidence type="ECO:0000256" key="2">
    <source>
        <dbReference type="SAM" id="Phobius"/>
    </source>
</evidence>
<protein>
    <submittedName>
        <fullName evidence="3">Uncharacterized protein</fullName>
    </submittedName>
</protein>
<dbReference type="EMBL" id="JBHSOA010000009">
    <property type="protein sequence ID" value="MFC5851513.1"/>
    <property type="molecule type" value="Genomic_DNA"/>
</dbReference>
<feature type="region of interest" description="Disordered" evidence="1">
    <location>
        <begin position="1"/>
        <end position="58"/>
    </location>
</feature>
<comment type="caution">
    <text evidence="3">The sequence shown here is derived from an EMBL/GenBank/DDBJ whole genome shotgun (WGS) entry which is preliminary data.</text>
</comment>
<feature type="compositionally biased region" description="Low complexity" evidence="1">
    <location>
        <begin position="280"/>
        <end position="292"/>
    </location>
</feature>
<feature type="compositionally biased region" description="Gly residues" evidence="1">
    <location>
        <begin position="269"/>
        <end position="279"/>
    </location>
</feature>
<feature type="compositionally biased region" description="Low complexity" evidence="1">
    <location>
        <begin position="38"/>
        <end position="49"/>
    </location>
</feature>
<evidence type="ECO:0000313" key="3">
    <source>
        <dbReference type="EMBL" id="MFC5851513.1"/>
    </source>
</evidence>
<accession>A0ABW1DSA2</accession>
<evidence type="ECO:0000256" key="1">
    <source>
        <dbReference type="SAM" id="MobiDB-lite"/>
    </source>
</evidence>
<feature type="transmembrane region" description="Helical" evidence="2">
    <location>
        <begin position="122"/>
        <end position="143"/>
    </location>
</feature>
<keyword evidence="4" id="KW-1185">Reference proteome</keyword>
<organism evidence="3 4">
    <name type="scientific">Streptomyces chlorus</name>
    <dbReference type="NCBI Taxonomy" id="887452"/>
    <lineage>
        <taxon>Bacteria</taxon>
        <taxon>Bacillati</taxon>
        <taxon>Actinomycetota</taxon>
        <taxon>Actinomycetes</taxon>
        <taxon>Kitasatosporales</taxon>
        <taxon>Streptomycetaceae</taxon>
        <taxon>Streptomyces</taxon>
    </lineage>
</organism>
<feature type="compositionally biased region" description="Low complexity" evidence="1">
    <location>
        <begin position="165"/>
        <end position="194"/>
    </location>
</feature>
<feature type="region of interest" description="Disordered" evidence="1">
    <location>
        <begin position="146"/>
        <end position="202"/>
    </location>
</feature>
<proteinExistence type="predicted"/>
<keyword evidence="2" id="KW-0812">Transmembrane</keyword>
<gene>
    <name evidence="3" type="ORF">ACFPZI_06575</name>
</gene>
<name>A0ABW1DSA2_9ACTN</name>
<dbReference type="Proteomes" id="UP001596180">
    <property type="component" value="Unassembled WGS sequence"/>
</dbReference>
<keyword evidence="2" id="KW-1133">Transmembrane helix</keyword>
<feature type="region of interest" description="Disordered" evidence="1">
    <location>
        <begin position="247"/>
        <end position="298"/>
    </location>
</feature>
<evidence type="ECO:0000313" key="4">
    <source>
        <dbReference type="Proteomes" id="UP001596180"/>
    </source>
</evidence>
<reference evidence="4" key="1">
    <citation type="journal article" date="2019" name="Int. J. Syst. Evol. Microbiol.">
        <title>The Global Catalogue of Microorganisms (GCM) 10K type strain sequencing project: providing services to taxonomists for standard genome sequencing and annotation.</title>
        <authorList>
            <consortium name="The Broad Institute Genomics Platform"/>
            <consortium name="The Broad Institute Genome Sequencing Center for Infectious Disease"/>
            <person name="Wu L."/>
            <person name="Ma J."/>
        </authorList>
    </citation>
    <scope>NUCLEOTIDE SEQUENCE [LARGE SCALE GENOMIC DNA]</scope>
    <source>
        <strain evidence="4">JCM 10411</strain>
    </source>
</reference>
<dbReference type="RefSeq" id="WP_381359365.1">
    <property type="nucleotide sequence ID" value="NZ_JBHSOA010000009.1"/>
</dbReference>